<dbReference type="OrthoDB" id="3478973at2"/>
<accession>A0A1H8RDW3</accession>
<evidence type="ECO:0000313" key="2">
    <source>
        <dbReference type="Proteomes" id="UP000181951"/>
    </source>
</evidence>
<protein>
    <submittedName>
        <fullName evidence="1">Uncharacterized protein</fullName>
    </submittedName>
</protein>
<dbReference type="EMBL" id="FODD01000034">
    <property type="protein sequence ID" value="SEO64213.1"/>
    <property type="molecule type" value="Genomic_DNA"/>
</dbReference>
<gene>
    <name evidence="1" type="ORF">SAMN05216267_10344</name>
</gene>
<evidence type="ECO:0000313" key="1">
    <source>
        <dbReference type="EMBL" id="SEO64213.1"/>
    </source>
</evidence>
<sequence length="114" mass="12719">MLAEKPDALAQMMAEHMARPFPPGFRGLDIEGRDMVMLDSDAYAYAACVHEDLLSEQAHARLTRLTSAFGKVLPAIDDEYAAKYYTHLHNMVVLSAEIESQRKKQSPPGGQQTR</sequence>
<organism evidence="1 2">
    <name type="scientific">Actinacidiphila rubida</name>
    <dbReference type="NCBI Taxonomy" id="310780"/>
    <lineage>
        <taxon>Bacteria</taxon>
        <taxon>Bacillati</taxon>
        <taxon>Actinomycetota</taxon>
        <taxon>Actinomycetes</taxon>
        <taxon>Kitasatosporales</taxon>
        <taxon>Streptomycetaceae</taxon>
        <taxon>Actinacidiphila</taxon>
    </lineage>
</organism>
<dbReference type="Proteomes" id="UP000181951">
    <property type="component" value="Unassembled WGS sequence"/>
</dbReference>
<reference evidence="1 2" key="1">
    <citation type="submission" date="2016-10" db="EMBL/GenBank/DDBJ databases">
        <authorList>
            <person name="de Groot N.N."/>
        </authorList>
    </citation>
    <scope>NUCLEOTIDE SEQUENCE [LARGE SCALE GENOMIC DNA]</scope>
    <source>
        <strain evidence="1 2">CGMCC 4.2026</strain>
    </source>
</reference>
<proteinExistence type="predicted"/>
<name>A0A1H8RDW3_9ACTN</name>
<dbReference type="RefSeq" id="WP_069462213.1">
    <property type="nucleotide sequence ID" value="NZ_FODD01000034.1"/>
</dbReference>
<keyword evidence="2" id="KW-1185">Reference proteome</keyword>
<dbReference type="STRING" id="310780.SAMN05216267_10344"/>
<dbReference type="AlphaFoldDB" id="A0A1H8RDW3"/>